<reference evidence="5 6" key="1">
    <citation type="submission" date="2020-07" db="EMBL/GenBank/DDBJ databases">
        <title>Sequencing the genomes of 1000 actinobacteria strains.</title>
        <authorList>
            <person name="Klenk H.-P."/>
        </authorList>
    </citation>
    <scope>NUCLEOTIDE SEQUENCE [LARGE SCALE GENOMIC DNA]</scope>
    <source>
        <strain evidence="5 6">DSM 42178</strain>
    </source>
</reference>
<evidence type="ECO:0000313" key="5">
    <source>
        <dbReference type="EMBL" id="NYI04746.1"/>
    </source>
</evidence>
<dbReference type="PROSITE" id="PS00041">
    <property type="entry name" value="HTH_ARAC_FAMILY_1"/>
    <property type="match status" value="1"/>
</dbReference>
<evidence type="ECO:0000256" key="3">
    <source>
        <dbReference type="ARBA" id="ARBA00023163"/>
    </source>
</evidence>
<dbReference type="PANTHER" id="PTHR46796">
    <property type="entry name" value="HTH-TYPE TRANSCRIPTIONAL ACTIVATOR RHAS-RELATED"/>
    <property type="match status" value="1"/>
</dbReference>
<keyword evidence="2 5" id="KW-0238">DNA-binding</keyword>
<dbReference type="PROSITE" id="PS01124">
    <property type="entry name" value="HTH_ARAC_FAMILY_2"/>
    <property type="match status" value="1"/>
</dbReference>
<keyword evidence="6" id="KW-1185">Reference proteome</keyword>
<dbReference type="RefSeq" id="WP_179813599.1">
    <property type="nucleotide sequence ID" value="NZ_JACBZD010000001.1"/>
</dbReference>
<dbReference type="PRINTS" id="PR00032">
    <property type="entry name" value="HTHARAC"/>
</dbReference>
<evidence type="ECO:0000256" key="1">
    <source>
        <dbReference type="ARBA" id="ARBA00023015"/>
    </source>
</evidence>
<dbReference type="PANTHER" id="PTHR46796:SF6">
    <property type="entry name" value="ARAC SUBFAMILY"/>
    <property type="match status" value="1"/>
</dbReference>
<dbReference type="EMBL" id="JACBZD010000001">
    <property type="protein sequence ID" value="NYI04746.1"/>
    <property type="molecule type" value="Genomic_DNA"/>
</dbReference>
<sequence>MTIDPIFRTDDVPPAERFAYFRERFRGESHQFEVCTDHAGDFYAYERGLNLGGVAVGMKVFTPARIRRAANSPRLDDPDAYQLLLPLRGTMLTQWDGSQAAAGVGELFAQDFSRLDAAAFQAPHGPVRVASVALPKNLLPLPANTVDRILGRPLPAKDGVAALLTSVLTQLTSETDSYRPGDATRLGTVVLDLVCALFGHLLEAEESLTPEIRRRELTARIQAFIRGRLNDPGLTPGDIAAAHHISVSYLHRLFQAQDTTVGAWIRGQRLERARHDLTDPALRAVPIYRVAERWGFTQPSVFTRAFTTSYGVTPREYRQRALPGAG</sequence>
<proteinExistence type="predicted"/>
<organism evidence="5 6">
    <name type="scientific">Allostreptomyces psammosilenae</name>
    <dbReference type="NCBI Taxonomy" id="1892865"/>
    <lineage>
        <taxon>Bacteria</taxon>
        <taxon>Bacillati</taxon>
        <taxon>Actinomycetota</taxon>
        <taxon>Actinomycetes</taxon>
        <taxon>Kitasatosporales</taxon>
        <taxon>Streptomycetaceae</taxon>
        <taxon>Allostreptomyces</taxon>
    </lineage>
</organism>
<dbReference type="Gene3D" id="1.10.10.60">
    <property type="entry name" value="Homeodomain-like"/>
    <property type="match status" value="1"/>
</dbReference>
<name>A0A852ZQM3_9ACTN</name>
<gene>
    <name evidence="5" type="ORF">FHU37_001689</name>
</gene>
<dbReference type="InterPro" id="IPR009057">
    <property type="entry name" value="Homeodomain-like_sf"/>
</dbReference>
<evidence type="ECO:0000259" key="4">
    <source>
        <dbReference type="PROSITE" id="PS01124"/>
    </source>
</evidence>
<protein>
    <submittedName>
        <fullName evidence="5">AraC-like DNA-binding protein</fullName>
    </submittedName>
</protein>
<keyword evidence="1" id="KW-0805">Transcription regulation</keyword>
<feature type="domain" description="HTH araC/xylS-type" evidence="4">
    <location>
        <begin position="219"/>
        <end position="320"/>
    </location>
</feature>
<evidence type="ECO:0000256" key="2">
    <source>
        <dbReference type="ARBA" id="ARBA00023125"/>
    </source>
</evidence>
<accession>A0A852ZQM3</accession>
<dbReference type="InterPro" id="IPR018062">
    <property type="entry name" value="HTH_AraC-typ_CS"/>
</dbReference>
<dbReference type="InterPro" id="IPR050204">
    <property type="entry name" value="AraC_XylS_family_regulators"/>
</dbReference>
<dbReference type="GO" id="GO:0003700">
    <property type="term" value="F:DNA-binding transcription factor activity"/>
    <property type="evidence" value="ECO:0007669"/>
    <property type="project" value="InterPro"/>
</dbReference>
<dbReference type="Pfam" id="PF12833">
    <property type="entry name" value="HTH_18"/>
    <property type="match status" value="1"/>
</dbReference>
<dbReference type="GO" id="GO:0043565">
    <property type="term" value="F:sequence-specific DNA binding"/>
    <property type="evidence" value="ECO:0007669"/>
    <property type="project" value="InterPro"/>
</dbReference>
<dbReference type="SMART" id="SM00342">
    <property type="entry name" value="HTH_ARAC"/>
    <property type="match status" value="1"/>
</dbReference>
<evidence type="ECO:0000313" key="6">
    <source>
        <dbReference type="Proteomes" id="UP000567795"/>
    </source>
</evidence>
<dbReference type="SUPFAM" id="SSF46689">
    <property type="entry name" value="Homeodomain-like"/>
    <property type="match status" value="1"/>
</dbReference>
<dbReference type="InterPro" id="IPR020449">
    <property type="entry name" value="Tscrpt_reg_AraC-type_HTH"/>
</dbReference>
<keyword evidence="3" id="KW-0804">Transcription</keyword>
<dbReference type="InterPro" id="IPR018060">
    <property type="entry name" value="HTH_AraC"/>
</dbReference>
<dbReference type="InterPro" id="IPR035418">
    <property type="entry name" value="AraC-bd_2"/>
</dbReference>
<dbReference type="Proteomes" id="UP000567795">
    <property type="component" value="Unassembled WGS sequence"/>
</dbReference>
<dbReference type="Pfam" id="PF14525">
    <property type="entry name" value="AraC_binding_2"/>
    <property type="match status" value="1"/>
</dbReference>
<dbReference type="AlphaFoldDB" id="A0A852ZQM3"/>
<comment type="caution">
    <text evidence="5">The sequence shown here is derived from an EMBL/GenBank/DDBJ whole genome shotgun (WGS) entry which is preliminary data.</text>
</comment>